<keyword evidence="1" id="KW-0472">Membrane</keyword>
<name>A0A3A9K789_9BACI</name>
<sequence length="67" mass="7115">MYGVAHNAFSFMVAIVAYFAAGPVGLGTVVASFINTGTRILDGITDPIIDLLVDKTKDSLIFLILLN</sequence>
<dbReference type="EMBL" id="PDOE01000015">
    <property type="protein sequence ID" value="RKL65513.1"/>
    <property type="molecule type" value="Genomic_DNA"/>
</dbReference>
<gene>
    <name evidence="2" type="ORF">CR203_20145</name>
</gene>
<evidence type="ECO:0000313" key="3">
    <source>
        <dbReference type="Proteomes" id="UP000281498"/>
    </source>
</evidence>
<protein>
    <submittedName>
        <fullName evidence="2">Uncharacterized protein</fullName>
    </submittedName>
</protein>
<reference evidence="2 3" key="1">
    <citation type="submission" date="2017-10" db="EMBL/GenBank/DDBJ databases">
        <title>Bacillus sp. nov., a halophilic bacterium isolated from a Keqin Lake.</title>
        <authorList>
            <person name="Wang H."/>
        </authorList>
    </citation>
    <scope>NUCLEOTIDE SEQUENCE [LARGE SCALE GENOMIC DNA]</scope>
    <source>
        <strain evidence="2 3">KCTC 13187</strain>
    </source>
</reference>
<feature type="transmembrane region" description="Helical" evidence="1">
    <location>
        <begin position="12"/>
        <end position="34"/>
    </location>
</feature>
<evidence type="ECO:0000313" key="2">
    <source>
        <dbReference type="EMBL" id="RKL65513.1"/>
    </source>
</evidence>
<dbReference type="Proteomes" id="UP000281498">
    <property type="component" value="Unassembled WGS sequence"/>
</dbReference>
<keyword evidence="1" id="KW-0812">Transmembrane</keyword>
<keyword evidence="1" id="KW-1133">Transmembrane helix</keyword>
<evidence type="ECO:0000256" key="1">
    <source>
        <dbReference type="SAM" id="Phobius"/>
    </source>
</evidence>
<dbReference type="AlphaFoldDB" id="A0A3A9K789"/>
<proteinExistence type="predicted"/>
<dbReference type="OrthoDB" id="9764596at2"/>
<comment type="caution">
    <text evidence="2">The sequence shown here is derived from an EMBL/GenBank/DDBJ whole genome shotgun (WGS) entry which is preliminary data.</text>
</comment>
<accession>A0A3A9K789</accession>
<organism evidence="2 3">
    <name type="scientific">Salipaludibacillus neizhouensis</name>
    <dbReference type="NCBI Taxonomy" id="885475"/>
    <lineage>
        <taxon>Bacteria</taxon>
        <taxon>Bacillati</taxon>
        <taxon>Bacillota</taxon>
        <taxon>Bacilli</taxon>
        <taxon>Bacillales</taxon>
        <taxon>Bacillaceae</taxon>
    </lineage>
</organism>
<dbReference type="RefSeq" id="WP_110937146.1">
    <property type="nucleotide sequence ID" value="NZ_KZ614146.1"/>
</dbReference>
<keyword evidence="3" id="KW-1185">Reference proteome</keyword>